<accession>T1BKA2</accession>
<dbReference type="InterPro" id="IPR016189">
    <property type="entry name" value="Transl_init_fac_IF2/IF5_N"/>
</dbReference>
<evidence type="ECO:0000259" key="9">
    <source>
        <dbReference type="PROSITE" id="PS50926"/>
    </source>
</evidence>
<protein>
    <recommendedName>
        <fullName evidence="4">Translation initiation factor 2 subunit beta</fullName>
    </recommendedName>
    <alternativeName>
        <fullName evidence="7">aIF2-beta</fullName>
    </alternativeName>
    <alternativeName>
        <fullName evidence="8">eIF-2-beta</fullName>
    </alternativeName>
</protein>
<dbReference type="EMBL" id="AUZY01006644">
    <property type="protein sequence ID" value="EQD53689.1"/>
    <property type="molecule type" value="Genomic_DNA"/>
</dbReference>
<dbReference type="InterPro" id="IPR002792">
    <property type="entry name" value="TRAM_dom"/>
</dbReference>
<evidence type="ECO:0000256" key="2">
    <source>
        <dbReference type="ARBA" id="ARBA00010397"/>
    </source>
</evidence>
<dbReference type="AlphaFoldDB" id="T1BKA2"/>
<dbReference type="Pfam" id="PF01873">
    <property type="entry name" value="eIF-5_eIF-2B"/>
    <property type="match status" value="1"/>
</dbReference>
<dbReference type="SUPFAM" id="SSF75689">
    <property type="entry name" value="Zinc-binding domain of translation initiation factor 2 beta"/>
    <property type="match status" value="1"/>
</dbReference>
<feature type="domain" description="TRAM" evidence="9">
    <location>
        <begin position="156"/>
        <end position="215"/>
    </location>
</feature>
<dbReference type="SUPFAM" id="SSF100966">
    <property type="entry name" value="Translation initiation factor 2 beta, aIF2beta, N-terminal domain"/>
    <property type="match status" value="1"/>
</dbReference>
<dbReference type="InterPro" id="IPR004458">
    <property type="entry name" value="TIF2_bsu_arc"/>
</dbReference>
<reference evidence="10" key="2">
    <citation type="journal article" date="2014" name="ISME J.">
        <title>Microbial stratification in low pH oxic and suboxic macroscopic growths along an acid mine drainage.</title>
        <authorList>
            <person name="Mendez-Garcia C."/>
            <person name="Mesa V."/>
            <person name="Sprenger R.R."/>
            <person name="Richter M."/>
            <person name="Diez M.S."/>
            <person name="Solano J."/>
            <person name="Bargiela R."/>
            <person name="Golyshina O.V."/>
            <person name="Manteca A."/>
            <person name="Ramos J.L."/>
            <person name="Gallego J.R."/>
            <person name="Llorente I."/>
            <person name="Martins Dos Santos V.A."/>
            <person name="Jensen O.N."/>
            <person name="Pelaez A.I."/>
            <person name="Sanchez J."/>
            <person name="Ferrer M."/>
        </authorList>
    </citation>
    <scope>NUCLEOTIDE SEQUENCE</scope>
</reference>
<dbReference type="InterPro" id="IPR045196">
    <property type="entry name" value="IF2/IF5"/>
</dbReference>
<dbReference type="Gene3D" id="3.30.30.170">
    <property type="match status" value="1"/>
</dbReference>
<dbReference type="GO" id="GO:0003743">
    <property type="term" value="F:translation initiation factor activity"/>
    <property type="evidence" value="ECO:0007669"/>
    <property type="project" value="UniProtKB-KW"/>
</dbReference>
<comment type="caution">
    <text evidence="10">The sequence shown here is derived from an EMBL/GenBank/DDBJ whole genome shotgun (WGS) entry which is preliminary data.</text>
</comment>
<reference evidence="10" key="1">
    <citation type="submission" date="2013-08" db="EMBL/GenBank/DDBJ databases">
        <authorList>
            <person name="Mendez C."/>
            <person name="Richter M."/>
            <person name="Ferrer M."/>
            <person name="Sanchez J."/>
        </authorList>
    </citation>
    <scope>NUCLEOTIDE SEQUENCE</scope>
</reference>
<dbReference type="NCBIfam" id="NF003067">
    <property type="entry name" value="PRK03988.1"/>
    <property type="match status" value="1"/>
</dbReference>
<dbReference type="SUPFAM" id="SSF50249">
    <property type="entry name" value="Nucleic acid-binding proteins"/>
    <property type="match status" value="1"/>
</dbReference>
<organism evidence="10">
    <name type="scientific">mine drainage metagenome</name>
    <dbReference type="NCBI Taxonomy" id="410659"/>
    <lineage>
        <taxon>unclassified sequences</taxon>
        <taxon>metagenomes</taxon>
        <taxon>ecological metagenomes</taxon>
    </lineage>
</organism>
<evidence type="ECO:0000256" key="3">
    <source>
        <dbReference type="ARBA" id="ARBA00011243"/>
    </source>
</evidence>
<evidence type="ECO:0000256" key="5">
    <source>
        <dbReference type="ARBA" id="ARBA00022540"/>
    </source>
</evidence>
<keyword evidence="6" id="KW-0648">Protein biosynthesis</keyword>
<evidence type="ECO:0000256" key="7">
    <source>
        <dbReference type="ARBA" id="ARBA00031466"/>
    </source>
</evidence>
<evidence type="ECO:0000256" key="4">
    <source>
        <dbReference type="ARBA" id="ARBA00022314"/>
    </source>
</evidence>
<evidence type="ECO:0000256" key="1">
    <source>
        <dbReference type="ARBA" id="ARBA00003323"/>
    </source>
</evidence>
<dbReference type="Pfam" id="PF01938">
    <property type="entry name" value="TRAM"/>
    <property type="match status" value="1"/>
</dbReference>
<dbReference type="InterPro" id="IPR002735">
    <property type="entry name" value="Transl_init_fac_IF2/IF5_dom"/>
</dbReference>
<evidence type="ECO:0000256" key="8">
    <source>
        <dbReference type="ARBA" id="ARBA00032408"/>
    </source>
</evidence>
<dbReference type="HAMAP" id="MF_00232">
    <property type="entry name" value="eIF_2_beta"/>
    <property type="match status" value="1"/>
</dbReference>
<comment type="subunit">
    <text evidence="3">Heterotrimer composed of an alpha, a beta and a gamma chain.</text>
</comment>
<dbReference type="InterPro" id="IPR016190">
    <property type="entry name" value="Transl_init_fac_IF2/IF5_Zn-bd"/>
</dbReference>
<dbReference type="SMART" id="SM00653">
    <property type="entry name" value="eIF2B_5"/>
    <property type="match status" value="1"/>
</dbReference>
<dbReference type="InterPro" id="IPR012340">
    <property type="entry name" value="NA-bd_OB-fold"/>
</dbReference>
<keyword evidence="5 10" id="KW-0396">Initiation factor</keyword>
<name>T1BKA2_9ZZZZ</name>
<dbReference type="PANTHER" id="PTHR23001:SF3">
    <property type="entry name" value="EUKARYOTIC TRANSLATION INITIATION FACTOR 2 SUBUNIT 2"/>
    <property type="match status" value="1"/>
</dbReference>
<comment type="similarity">
    <text evidence="2">Belongs to the eIF-2-beta/eIF-5 family.</text>
</comment>
<dbReference type="PROSITE" id="PS50926">
    <property type="entry name" value="TRAM"/>
    <property type="match status" value="1"/>
</dbReference>
<evidence type="ECO:0000256" key="6">
    <source>
        <dbReference type="ARBA" id="ARBA00022917"/>
    </source>
</evidence>
<sequence length="215" mass="23784">MRTARFGFPSMDGYQALLERARAQLPEVRTGGERFQVPEPAVATDGKTTVIRNFQDITTVLRREPEQVIGYLAKELGCPGVLDLPRGVLKSRIAKDAIAQRIREYTEKYVICSECKRPDTHLTKEGRLTILVCEACGAQRPVTMRRVVTPEKPKAPVVVGEVYRLTIEDVGRRGDGVAKKEGFVIFVTGANQRGMSVNAKITKVLGNNAYAIVQP</sequence>
<proteinExistence type="inferred from homology"/>
<evidence type="ECO:0000313" key="10">
    <source>
        <dbReference type="EMBL" id="EQD53689.1"/>
    </source>
</evidence>
<dbReference type="Gene3D" id="2.40.50.140">
    <property type="entry name" value="Nucleic acid-binding proteins"/>
    <property type="match status" value="1"/>
</dbReference>
<dbReference type="PANTHER" id="PTHR23001">
    <property type="entry name" value="EUKARYOTIC TRANSLATION INITIATION FACTOR"/>
    <property type="match status" value="1"/>
</dbReference>
<gene>
    <name evidence="10" type="ORF">B1B_10087</name>
</gene>
<comment type="function">
    <text evidence="1">eIF-2 functions in the early steps of protein synthesis by forming a ternary complex with GTP and initiator tRNA.</text>
</comment>